<dbReference type="PANTHER" id="PTHR12560">
    <property type="entry name" value="LONGEVITY ASSURANCE FACTOR 1 LAG1"/>
    <property type="match status" value="1"/>
</dbReference>
<dbReference type="PIRSF" id="PIRSF005225">
    <property type="entry name" value="LAG1_LAC1"/>
    <property type="match status" value="1"/>
</dbReference>
<proteinExistence type="inferred from homology"/>
<reference evidence="10 11" key="1">
    <citation type="submission" date="2016-03" db="EMBL/GenBank/DDBJ databases">
        <title>Choanephora cucurbitarum.</title>
        <authorList>
            <person name="Min B."/>
            <person name="Park H."/>
            <person name="Park J.-H."/>
            <person name="Shin H.-D."/>
            <person name="Choi I.-G."/>
        </authorList>
    </citation>
    <scope>NUCLEOTIDE SEQUENCE [LARGE SCALE GENOMIC DNA]</scope>
    <source>
        <strain evidence="10 11">KUS-F28377</strain>
    </source>
</reference>
<evidence type="ECO:0000313" key="10">
    <source>
        <dbReference type="EMBL" id="OBZ84375.1"/>
    </source>
</evidence>
<sequence>MSTVPASKEKAEHPKTNASCKPKSLKQRVLENEIEITGAMILFILAATYLGHSAAKKCLTLSYKTGEDQYVKGLDDIYFIGFWVIAFTFLRALSMKYLFHPFAKMYGIGPYSKRERFAEQAWALSTYAVFWTEGMNIMYHSPHWLNTSQFWIDYPHLQMTTQMKAYYLMQIAFWTQQIYTIHIEKRRKDHLAMVTHHFITFILLTSSYCANFTRIGNAVLCCMDPADIFLSLAKVLKYTGCSVACDITFGLFALSWPITRHGLFSVIIWATAVEPSRYIDMLWEPEKGKYFTPFTQKIYILLFVSLNTIMIYWFIMIVKVILRVLQGKNAEDTRSDDEDEDGDEVDAKKEQIHSVKGKHG</sequence>
<comment type="caution">
    <text evidence="10">The sequence shown here is derived from an EMBL/GenBank/DDBJ whole genome shotgun (WGS) entry which is preliminary data.</text>
</comment>
<dbReference type="InterPro" id="IPR016439">
    <property type="entry name" value="Lag1/Lac1-like"/>
</dbReference>
<organism evidence="10 11">
    <name type="scientific">Choanephora cucurbitarum</name>
    <dbReference type="NCBI Taxonomy" id="101091"/>
    <lineage>
        <taxon>Eukaryota</taxon>
        <taxon>Fungi</taxon>
        <taxon>Fungi incertae sedis</taxon>
        <taxon>Mucoromycota</taxon>
        <taxon>Mucoromycotina</taxon>
        <taxon>Mucoromycetes</taxon>
        <taxon>Mucorales</taxon>
        <taxon>Mucorineae</taxon>
        <taxon>Choanephoraceae</taxon>
        <taxon>Choanephoroideae</taxon>
        <taxon>Choanephora</taxon>
    </lineage>
</organism>
<feature type="transmembrane region" description="Helical" evidence="8">
    <location>
        <begin position="77"/>
        <end position="99"/>
    </location>
</feature>
<dbReference type="AlphaFoldDB" id="A0A1C7N5G0"/>
<keyword evidence="5 6" id="KW-0472">Membrane</keyword>
<dbReference type="GO" id="GO:0046513">
    <property type="term" value="P:ceramide biosynthetic process"/>
    <property type="evidence" value="ECO:0007669"/>
    <property type="project" value="InterPro"/>
</dbReference>
<evidence type="ECO:0000256" key="3">
    <source>
        <dbReference type="ARBA" id="ARBA00022692"/>
    </source>
</evidence>
<dbReference type="Proteomes" id="UP000093000">
    <property type="component" value="Unassembled WGS sequence"/>
</dbReference>
<dbReference type="STRING" id="101091.A0A1C7N5G0"/>
<feature type="region of interest" description="Disordered" evidence="7">
    <location>
        <begin position="330"/>
        <end position="360"/>
    </location>
</feature>
<evidence type="ECO:0000256" key="6">
    <source>
        <dbReference type="PROSITE-ProRule" id="PRU00205"/>
    </source>
</evidence>
<feature type="domain" description="TLC" evidence="9">
    <location>
        <begin position="112"/>
        <end position="326"/>
    </location>
</feature>
<feature type="compositionally biased region" description="Acidic residues" evidence="7">
    <location>
        <begin position="334"/>
        <end position="344"/>
    </location>
</feature>
<dbReference type="GO" id="GO:0016020">
    <property type="term" value="C:membrane"/>
    <property type="evidence" value="ECO:0007669"/>
    <property type="project" value="UniProtKB-SubCell"/>
</dbReference>
<keyword evidence="11" id="KW-1185">Reference proteome</keyword>
<dbReference type="FunCoup" id="A0A1C7N5G0">
    <property type="interactions" value="273"/>
</dbReference>
<dbReference type="OrthoDB" id="537032at2759"/>
<gene>
    <name evidence="10" type="primary">lag1_1</name>
    <name evidence="10" type="ORF">A0J61_07576</name>
</gene>
<evidence type="ECO:0000259" key="9">
    <source>
        <dbReference type="PROSITE" id="PS50922"/>
    </source>
</evidence>
<keyword evidence="10" id="KW-0808">Transferase</keyword>
<feature type="transmembrane region" description="Helical" evidence="8">
    <location>
        <begin position="299"/>
        <end position="322"/>
    </location>
</feature>
<evidence type="ECO:0000256" key="4">
    <source>
        <dbReference type="ARBA" id="ARBA00022989"/>
    </source>
</evidence>
<evidence type="ECO:0000256" key="1">
    <source>
        <dbReference type="ARBA" id="ARBA00004141"/>
    </source>
</evidence>
<dbReference type="GO" id="GO:0050291">
    <property type="term" value="F:sphingosine N-acyltransferase activity"/>
    <property type="evidence" value="ECO:0007669"/>
    <property type="project" value="InterPro"/>
</dbReference>
<dbReference type="Pfam" id="PF03798">
    <property type="entry name" value="TRAM_LAG1_CLN8"/>
    <property type="match status" value="1"/>
</dbReference>
<keyword evidence="3 6" id="KW-0812">Transmembrane</keyword>
<accession>A0A1C7N5G0</accession>
<comment type="similarity">
    <text evidence="2">Belongs to the sphingosine N-acyltransferase family.</text>
</comment>
<evidence type="ECO:0000256" key="2">
    <source>
        <dbReference type="ARBA" id="ARBA00009808"/>
    </source>
</evidence>
<dbReference type="InParanoid" id="A0A1C7N5G0"/>
<comment type="subcellular location">
    <subcellularLocation>
        <location evidence="1">Membrane</location>
        <topology evidence="1">Multi-pass membrane protein</topology>
    </subcellularLocation>
</comment>
<dbReference type="SMART" id="SM00724">
    <property type="entry name" value="TLC"/>
    <property type="match status" value="1"/>
</dbReference>
<dbReference type="InterPro" id="IPR006634">
    <property type="entry name" value="TLC-dom"/>
</dbReference>
<name>A0A1C7N5G0_9FUNG</name>
<evidence type="ECO:0000256" key="8">
    <source>
        <dbReference type="SAM" id="Phobius"/>
    </source>
</evidence>
<keyword evidence="10" id="KW-0012">Acyltransferase</keyword>
<evidence type="ECO:0000256" key="5">
    <source>
        <dbReference type="ARBA" id="ARBA00023136"/>
    </source>
</evidence>
<evidence type="ECO:0000256" key="7">
    <source>
        <dbReference type="SAM" id="MobiDB-lite"/>
    </source>
</evidence>
<feature type="transmembrane region" description="Helical" evidence="8">
    <location>
        <begin position="36"/>
        <end position="55"/>
    </location>
</feature>
<protein>
    <submittedName>
        <fullName evidence="10">Sphingosine N-acyltransferase lag1</fullName>
    </submittedName>
</protein>
<feature type="transmembrane region" description="Helical" evidence="8">
    <location>
        <begin position="261"/>
        <end position="279"/>
    </location>
</feature>
<dbReference type="EMBL" id="LUGH01000518">
    <property type="protein sequence ID" value="OBZ84375.1"/>
    <property type="molecule type" value="Genomic_DNA"/>
</dbReference>
<dbReference type="PROSITE" id="PS50922">
    <property type="entry name" value="TLC"/>
    <property type="match status" value="1"/>
</dbReference>
<keyword evidence="4 8" id="KW-1133">Transmembrane helix</keyword>
<dbReference type="PANTHER" id="PTHR12560:SF0">
    <property type="entry name" value="LD18904P"/>
    <property type="match status" value="1"/>
</dbReference>
<evidence type="ECO:0000313" key="11">
    <source>
        <dbReference type="Proteomes" id="UP000093000"/>
    </source>
</evidence>